<organism evidence="1 2">
    <name type="scientific">Virgisporangium aurantiacum</name>
    <dbReference type="NCBI Taxonomy" id="175570"/>
    <lineage>
        <taxon>Bacteria</taxon>
        <taxon>Bacillati</taxon>
        <taxon>Actinomycetota</taxon>
        <taxon>Actinomycetes</taxon>
        <taxon>Micromonosporales</taxon>
        <taxon>Micromonosporaceae</taxon>
        <taxon>Virgisporangium</taxon>
    </lineage>
</organism>
<protein>
    <submittedName>
        <fullName evidence="1">Uncharacterized protein</fullName>
    </submittedName>
</protein>
<dbReference type="RefSeq" id="WP_204007442.1">
    <property type="nucleotide sequence ID" value="NZ_BOPG01000074.1"/>
</dbReference>
<sequence length="312" mass="34186">MHQCAVRIEHGYHLIDTSAWVRQRTGDPLPELTDALGELTHHPLFALYQPQMDTTARMQLWCAARGWTSSEETTFYHDQSSLTEPVSIVLAVDDSDGAEKAAYTLVQVGDDAPQVYLDVTTDDGYWLQVEPVDIVCPTGHRWTWLDQTSLLDAAGGYVPFADLFGHRPGAPYAECRACLAYDDGERDEPCRCESRWTIYCPTCDRRCRLERPGATDAGRPPIGRSALTADANGRSSLEPVPGCRCAVTATRAAAVPYCAMAAAGKARTLASTLRAGPSARTLANTQLREENHQLRRQATRPTNLRVLLPGGG</sequence>
<keyword evidence="2" id="KW-1185">Reference proteome</keyword>
<gene>
    <name evidence="1" type="ORF">Vau01_095720</name>
</gene>
<name>A0A8J3ZDR7_9ACTN</name>
<reference evidence="1" key="1">
    <citation type="submission" date="2021-01" db="EMBL/GenBank/DDBJ databases">
        <title>Whole genome shotgun sequence of Virgisporangium aurantiacum NBRC 16421.</title>
        <authorList>
            <person name="Komaki H."/>
            <person name="Tamura T."/>
        </authorList>
    </citation>
    <scope>NUCLEOTIDE SEQUENCE</scope>
    <source>
        <strain evidence="1">NBRC 16421</strain>
    </source>
</reference>
<evidence type="ECO:0000313" key="2">
    <source>
        <dbReference type="Proteomes" id="UP000612585"/>
    </source>
</evidence>
<dbReference type="EMBL" id="BOPG01000074">
    <property type="protein sequence ID" value="GIJ62056.1"/>
    <property type="molecule type" value="Genomic_DNA"/>
</dbReference>
<dbReference type="Proteomes" id="UP000612585">
    <property type="component" value="Unassembled WGS sequence"/>
</dbReference>
<evidence type="ECO:0000313" key="1">
    <source>
        <dbReference type="EMBL" id="GIJ62056.1"/>
    </source>
</evidence>
<dbReference type="AlphaFoldDB" id="A0A8J3ZDR7"/>
<comment type="caution">
    <text evidence="1">The sequence shown here is derived from an EMBL/GenBank/DDBJ whole genome shotgun (WGS) entry which is preliminary data.</text>
</comment>
<accession>A0A8J3ZDR7</accession>
<proteinExistence type="predicted"/>